<dbReference type="NCBIfam" id="TIGR02285">
    <property type="entry name" value="TIGR02285 family protein"/>
    <property type="match status" value="1"/>
</dbReference>
<name>A0A1S8DHW5_9GAMM</name>
<gene>
    <name evidence="1" type="ORF">BXT89_07635</name>
</gene>
<proteinExistence type="predicted"/>
<dbReference type="AlphaFoldDB" id="A0A1S8DHW5"/>
<evidence type="ECO:0000313" key="1">
    <source>
        <dbReference type="EMBL" id="ONM44449.1"/>
    </source>
</evidence>
<organism evidence="1 2">
    <name type="scientific">Halopseudomonas pachastrellae</name>
    <dbReference type="NCBI Taxonomy" id="254161"/>
    <lineage>
        <taxon>Bacteria</taxon>
        <taxon>Pseudomonadati</taxon>
        <taxon>Pseudomonadota</taxon>
        <taxon>Gammaproteobacteria</taxon>
        <taxon>Pseudomonadales</taxon>
        <taxon>Pseudomonadaceae</taxon>
        <taxon>Halopseudomonas</taxon>
    </lineage>
</organism>
<evidence type="ECO:0008006" key="3">
    <source>
        <dbReference type="Google" id="ProtNLM"/>
    </source>
</evidence>
<protein>
    <recommendedName>
        <fullName evidence="3">TIGR02285 family protein</fullName>
    </recommendedName>
</protein>
<reference evidence="1 2" key="1">
    <citation type="submission" date="2017-01" db="EMBL/GenBank/DDBJ databases">
        <title>Draft genome sequence of Pseudomonas pachastrellae type strain CCUG 46540T from a deep sea.</title>
        <authorList>
            <person name="Gomila M."/>
            <person name="Mulet M."/>
            <person name="Lalucat J."/>
            <person name="Garcia-Valdes E."/>
        </authorList>
    </citation>
    <scope>NUCLEOTIDE SEQUENCE [LARGE SCALE GENOMIC DNA]</scope>
    <source>
        <strain evidence="1 2">CCUG 46540</strain>
    </source>
</reference>
<dbReference type="RefSeq" id="WP_083726326.1">
    <property type="nucleotide sequence ID" value="NZ_FOUD01000021.1"/>
</dbReference>
<sequence>MGLICAVAASAAEPEREVTWLKNNAPPFYLIDAPDGETGFGDRIQSMLERALPQYRHRTVQMPLSRLEQSWGRYAPLCFATMIHEPPLNHHYQLSAPYVMYLPHGLITTRAFARTLQMESDGAVSLSTLLDQQVVSLGHIAGRTYGSALDGILNANRDQLDVVQRVGANETTGALAMLQHRRFDVIIEYGFVLNHMPTEMVNQPPLTFVPISETRGQVILGAVGCSNSPAGHEVLAAINEALPPLMRSEEYLRAVSRWLVPATMQAEYWRRYDEALYPPALQ</sequence>
<evidence type="ECO:0000313" key="2">
    <source>
        <dbReference type="Proteomes" id="UP000242847"/>
    </source>
</evidence>
<comment type="caution">
    <text evidence="1">The sequence shown here is derived from an EMBL/GenBank/DDBJ whole genome shotgun (WGS) entry which is preliminary data.</text>
</comment>
<keyword evidence="2" id="KW-1185">Reference proteome</keyword>
<dbReference type="OrthoDB" id="8480452at2"/>
<dbReference type="SUPFAM" id="SSF53850">
    <property type="entry name" value="Periplasmic binding protein-like II"/>
    <property type="match status" value="1"/>
</dbReference>
<dbReference type="STRING" id="254161.SAMN05216256_12139"/>
<dbReference type="EMBL" id="MUBC01000013">
    <property type="protein sequence ID" value="ONM44449.1"/>
    <property type="molecule type" value="Genomic_DNA"/>
</dbReference>
<dbReference type="Proteomes" id="UP000242847">
    <property type="component" value="Unassembled WGS sequence"/>
</dbReference>
<accession>A0A1S8DHW5</accession>
<dbReference type="InterPro" id="IPR011972">
    <property type="entry name" value="CHP02285"/>
</dbReference>